<feature type="transmembrane region" description="Helical" evidence="11">
    <location>
        <begin position="28"/>
        <end position="49"/>
    </location>
</feature>
<dbReference type="Proteomes" id="UP001432401">
    <property type="component" value="Unassembled WGS sequence"/>
</dbReference>
<dbReference type="PANTHER" id="PTHR45436">
    <property type="entry name" value="SENSOR HISTIDINE KINASE YKOH"/>
    <property type="match status" value="1"/>
</dbReference>
<dbReference type="EMBL" id="JBEQNB010000001">
    <property type="protein sequence ID" value="MES0832296.1"/>
    <property type="molecule type" value="Genomic_DNA"/>
</dbReference>
<keyword evidence="9" id="KW-0902">Two-component regulatory system</keyword>
<dbReference type="PRINTS" id="PR00344">
    <property type="entry name" value="BCTRLSENSOR"/>
</dbReference>
<keyword evidence="5" id="KW-0808">Transferase</keyword>
<name>A0ABV1ZNP7_9ACTN</name>
<keyword evidence="14" id="KW-0067">ATP-binding</keyword>
<dbReference type="SUPFAM" id="SSF158472">
    <property type="entry name" value="HAMP domain-like"/>
    <property type="match status" value="1"/>
</dbReference>
<dbReference type="SMART" id="SM00388">
    <property type="entry name" value="HisKA"/>
    <property type="match status" value="1"/>
</dbReference>
<evidence type="ECO:0000256" key="8">
    <source>
        <dbReference type="ARBA" id="ARBA00022989"/>
    </source>
</evidence>
<reference evidence="14 15" key="1">
    <citation type="submission" date="2024-06" db="EMBL/GenBank/DDBJ databases">
        <authorList>
            <person name="Bataeva Y.V."/>
            <person name="Grigorian L.N."/>
            <person name="Solomentsev V.I."/>
        </authorList>
    </citation>
    <scope>NUCLEOTIDE SEQUENCE [LARGE SCALE GENOMIC DNA]</scope>
    <source>
        <strain evidence="15">SCPM-O-B-12605 (RCAM04882)</strain>
    </source>
</reference>
<dbReference type="EC" id="2.7.13.3" evidence="3"/>
<dbReference type="SUPFAM" id="SSF47384">
    <property type="entry name" value="Homodimeric domain of signal transducing histidine kinase"/>
    <property type="match status" value="1"/>
</dbReference>
<organism evidence="14 15">
    <name type="scientific">Nocardiopsis tropica</name>
    <dbReference type="NCBI Taxonomy" id="109330"/>
    <lineage>
        <taxon>Bacteria</taxon>
        <taxon>Bacillati</taxon>
        <taxon>Actinomycetota</taxon>
        <taxon>Actinomycetes</taxon>
        <taxon>Streptosporangiales</taxon>
        <taxon>Nocardiopsidaceae</taxon>
        <taxon>Nocardiopsis</taxon>
    </lineage>
</organism>
<evidence type="ECO:0000256" key="7">
    <source>
        <dbReference type="ARBA" id="ARBA00022777"/>
    </source>
</evidence>
<dbReference type="InterPro" id="IPR003660">
    <property type="entry name" value="HAMP_dom"/>
</dbReference>
<dbReference type="CDD" id="cd00082">
    <property type="entry name" value="HisKA"/>
    <property type="match status" value="1"/>
</dbReference>
<keyword evidence="4" id="KW-0597">Phosphoprotein</keyword>
<feature type="domain" description="HAMP" evidence="13">
    <location>
        <begin position="150"/>
        <end position="200"/>
    </location>
</feature>
<comment type="catalytic activity">
    <reaction evidence="1">
        <text>ATP + protein L-histidine = ADP + protein N-phospho-L-histidine.</text>
        <dbReference type="EC" id="2.7.13.3"/>
    </reaction>
</comment>
<keyword evidence="15" id="KW-1185">Reference proteome</keyword>
<dbReference type="InterPro" id="IPR036890">
    <property type="entry name" value="HATPase_C_sf"/>
</dbReference>
<feature type="domain" description="Histidine kinase" evidence="12">
    <location>
        <begin position="208"/>
        <end position="419"/>
    </location>
</feature>
<evidence type="ECO:0000259" key="13">
    <source>
        <dbReference type="PROSITE" id="PS50885"/>
    </source>
</evidence>
<gene>
    <name evidence="14" type="ORF">ABUK86_00780</name>
</gene>
<keyword evidence="7" id="KW-0418">Kinase</keyword>
<dbReference type="GO" id="GO:0005524">
    <property type="term" value="F:ATP binding"/>
    <property type="evidence" value="ECO:0007669"/>
    <property type="project" value="UniProtKB-KW"/>
</dbReference>
<dbReference type="Pfam" id="PF00512">
    <property type="entry name" value="HisKA"/>
    <property type="match status" value="1"/>
</dbReference>
<evidence type="ECO:0000256" key="10">
    <source>
        <dbReference type="ARBA" id="ARBA00023136"/>
    </source>
</evidence>
<dbReference type="InterPro" id="IPR003661">
    <property type="entry name" value="HisK_dim/P_dom"/>
</dbReference>
<evidence type="ECO:0000256" key="4">
    <source>
        <dbReference type="ARBA" id="ARBA00022553"/>
    </source>
</evidence>
<feature type="transmembrane region" description="Helical" evidence="11">
    <location>
        <begin position="124"/>
        <end position="146"/>
    </location>
</feature>
<evidence type="ECO:0000313" key="14">
    <source>
        <dbReference type="EMBL" id="MES0832296.1"/>
    </source>
</evidence>
<evidence type="ECO:0000256" key="6">
    <source>
        <dbReference type="ARBA" id="ARBA00022692"/>
    </source>
</evidence>
<evidence type="ECO:0000256" key="2">
    <source>
        <dbReference type="ARBA" id="ARBA00004236"/>
    </source>
</evidence>
<dbReference type="Gene3D" id="6.10.340.10">
    <property type="match status" value="1"/>
</dbReference>
<accession>A0ABV1ZNP7</accession>
<dbReference type="InterPro" id="IPR003594">
    <property type="entry name" value="HATPase_dom"/>
</dbReference>
<evidence type="ECO:0000256" key="5">
    <source>
        <dbReference type="ARBA" id="ARBA00022679"/>
    </source>
</evidence>
<dbReference type="PANTHER" id="PTHR45436:SF5">
    <property type="entry name" value="SENSOR HISTIDINE KINASE TRCS"/>
    <property type="match status" value="1"/>
</dbReference>
<comment type="subcellular location">
    <subcellularLocation>
        <location evidence="2">Cell membrane</location>
    </subcellularLocation>
</comment>
<dbReference type="SMART" id="SM00304">
    <property type="entry name" value="HAMP"/>
    <property type="match status" value="1"/>
</dbReference>
<evidence type="ECO:0000256" key="9">
    <source>
        <dbReference type="ARBA" id="ARBA00023012"/>
    </source>
</evidence>
<dbReference type="SMART" id="SM00387">
    <property type="entry name" value="HATPase_c"/>
    <property type="match status" value="1"/>
</dbReference>
<evidence type="ECO:0000256" key="3">
    <source>
        <dbReference type="ARBA" id="ARBA00012438"/>
    </source>
</evidence>
<keyword evidence="14" id="KW-0547">Nucleotide-binding</keyword>
<protein>
    <recommendedName>
        <fullName evidence="3">histidine kinase</fullName>
        <ecNumber evidence="3">2.7.13.3</ecNumber>
    </recommendedName>
</protein>
<dbReference type="SUPFAM" id="SSF55874">
    <property type="entry name" value="ATPase domain of HSP90 chaperone/DNA topoisomerase II/histidine kinase"/>
    <property type="match status" value="1"/>
</dbReference>
<dbReference type="InterPro" id="IPR005467">
    <property type="entry name" value="His_kinase_dom"/>
</dbReference>
<dbReference type="InterPro" id="IPR050428">
    <property type="entry name" value="TCS_sensor_his_kinase"/>
</dbReference>
<dbReference type="InterPro" id="IPR004358">
    <property type="entry name" value="Sig_transdc_His_kin-like_C"/>
</dbReference>
<evidence type="ECO:0000256" key="11">
    <source>
        <dbReference type="SAM" id="Phobius"/>
    </source>
</evidence>
<keyword evidence="6 11" id="KW-0812">Transmembrane</keyword>
<proteinExistence type="predicted"/>
<sequence>MATEERARRQVLSRLVLPSGLTLRTRLALVYTGVFLLGGAVLLVVNYGLVAASLEHRSLDLTATVEGVAAGTAPSTGEAAGPFTPVEPVEPAGAARPSEAMPVTETVLLDVVADYRSAVLSDMVLNSVLVLVGVTALAALAGWLIAGRPMRRLHRVTETARTLSERDLHSRLALTGPDDEFRELGDTFDGMLARLEGAFESQRRFVANASHELRTPLAVQRAALEVPLAQDRVPDDLLPAFARVLDSVGRSEELITGLLLLARSDRGLTRTEAVDLAETAREAAGLQEEAAGADGVGLHVDTEPAEVAGDPVLLAHLVRNLVDNAVRYNVPGGWVRVRVRTAAGRTVLKVTNTGPEVGSADVLFEPFHRGDAARLHAERSGSGLGLSVVRSIASAHGATATARPRPGGGLVATVGFPGG</sequence>
<evidence type="ECO:0000313" key="15">
    <source>
        <dbReference type="Proteomes" id="UP001432401"/>
    </source>
</evidence>
<dbReference type="Pfam" id="PF00672">
    <property type="entry name" value="HAMP"/>
    <property type="match status" value="1"/>
</dbReference>
<keyword evidence="8 11" id="KW-1133">Transmembrane helix</keyword>
<evidence type="ECO:0000259" key="12">
    <source>
        <dbReference type="PROSITE" id="PS50109"/>
    </source>
</evidence>
<dbReference type="PROSITE" id="PS50109">
    <property type="entry name" value="HIS_KIN"/>
    <property type="match status" value="1"/>
</dbReference>
<dbReference type="CDD" id="cd06225">
    <property type="entry name" value="HAMP"/>
    <property type="match status" value="1"/>
</dbReference>
<dbReference type="InterPro" id="IPR036097">
    <property type="entry name" value="HisK_dim/P_sf"/>
</dbReference>
<dbReference type="Gene3D" id="1.10.287.130">
    <property type="match status" value="1"/>
</dbReference>
<dbReference type="Pfam" id="PF02518">
    <property type="entry name" value="HATPase_c"/>
    <property type="match status" value="1"/>
</dbReference>
<comment type="caution">
    <text evidence="14">The sequence shown here is derived from an EMBL/GenBank/DDBJ whole genome shotgun (WGS) entry which is preliminary data.</text>
</comment>
<dbReference type="RefSeq" id="WP_352982215.1">
    <property type="nucleotide sequence ID" value="NZ_JBEQNA010000008.1"/>
</dbReference>
<dbReference type="Gene3D" id="3.30.565.10">
    <property type="entry name" value="Histidine kinase-like ATPase, C-terminal domain"/>
    <property type="match status" value="1"/>
</dbReference>
<keyword evidence="10 11" id="KW-0472">Membrane</keyword>
<dbReference type="PROSITE" id="PS50885">
    <property type="entry name" value="HAMP"/>
    <property type="match status" value="1"/>
</dbReference>
<evidence type="ECO:0000256" key="1">
    <source>
        <dbReference type="ARBA" id="ARBA00000085"/>
    </source>
</evidence>